<keyword evidence="1" id="KW-1133">Transmembrane helix</keyword>
<feature type="transmembrane region" description="Helical" evidence="1">
    <location>
        <begin position="94"/>
        <end position="116"/>
    </location>
</feature>
<keyword evidence="1" id="KW-0812">Transmembrane</keyword>
<dbReference type="EMBL" id="SIHI01000032">
    <property type="protein sequence ID" value="TWT43534.1"/>
    <property type="molecule type" value="Genomic_DNA"/>
</dbReference>
<feature type="transmembrane region" description="Helical" evidence="1">
    <location>
        <begin position="123"/>
        <end position="143"/>
    </location>
</feature>
<feature type="transmembrane region" description="Helical" evidence="1">
    <location>
        <begin position="196"/>
        <end position="216"/>
    </location>
</feature>
<evidence type="ECO:0000313" key="2">
    <source>
        <dbReference type="EMBL" id="TWT43534.1"/>
    </source>
</evidence>
<name>A0A5C5VYP8_9PLAN</name>
<feature type="transmembrane region" description="Helical" evidence="1">
    <location>
        <begin position="287"/>
        <end position="305"/>
    </location>
</feature>
<proteinExistence type="predicted"/>
<feature type="transmembrane region" description="Helical" evidence="1">
    <location>
        <begin position="149"/>
        <end position="166"/>
    </location>
</feature>
<feature type="transmembrane region" description="Helical" evidence="1">
    <location>
        <begin position="312"/>
        <end position="338"/>
    </location>
</feature>
<evidence type="ECO:0000256" key="1">
    <source>
        <dbReference type="SAM" id="Phobius"/>
    </source>
</evidence>
<keyword evidence="3" id="KW-1185">Reference proteome</keyword>
<organism evidence="2 3">
    <name type="scientific">Thalassoglobus neptunius</name>
    <dbReference type="NCBI Taxonomy" id="1938619"/>
    <lineage>
        <taxon>Bacteria</taxon>
        <taxon>Pseudomonadati</taxon>
        <taxon>Planctomycetota</taxon>
        <taxon>Planctomycetia</taxon>
        <taxon>Planctomycetales</taxon>
        <taxon>Planctomycetaceae</taxon>
        <taxon>Thalassoglobus</taxon>
    </lineage>
</organism>
<gene>
    <name evidence="2" type="ORF">KOR42_44750</name>
</gene>
<comment type="caution">
    <text evidence="2">The sequence shown here is derived from an EMBL/GenBank/DDBJ whole genome shotgun (WGS) entry which is preliminary data.</text>
</comment>
<accession>A0A5C5VYP8</accession>
<protein>
    <recommendedName>
        <fullName evidence="4">Transmembrane protein</fullName>
    </recommendedName>
</protein>
<dbReference type="Proteomes" id="UP000317243">
    <property type="component" value="Unassembled WGS sequence"/>
</dbReference>
<evidence type="ECO:0000313" key="3">
    <source>
        <dbReference type="Proteomes" id="UP000317243"/>
    </source>
</evidence>
<feature type="transmembrane region" description="Helical" evidence="1">
    <location>
        <begin position="228"/>
        <end position="249"/>
    </location>
</feature>
<keyword evidence="1" id="KW-0472">Membrane</keyword>
<feature type="transmembrane region" description="Helical" evidence="1">
    <location>
        <begin position="379"/>
        <end position="397"/>
    </location>
</feature>
<evidence type="ECO:0008006" key="4">
    <source>
        <dbReference type="Google" id="ProtNLM"/>
    </source>
</evidence>
<feature type="transmembrane region" description="Helical" evidence="1">
    <location>
        <begin position="20"/>
        <end position="38"/>
    </location>
</feature>
<feature type="transmembrane region" description="Helical" evidence="1">
    <location>
        <begin position="173"/>
        <end position="190"/>
    </location>
</feature>
<sequence length="613" mass="69331">MQPSSSTPDVRTVGTPHALVQWLFGLAILSSCSLIMAMDFADPDLWGHVQYGREILATGTIPRTATWTFTSVGTPWINHENLAELAMAAAYDNIGILGLTFGKLLIGWALIGTLWWNARSQGVHPFVTALICLTVACMLKFHWHYRPQIIGYLMYAIMAVCLNQSMRPKESQSIRFEWLLALIPLAAVWANTHGSFVAGICVSAAFLGIQAITVLASNWRSATNLRDLPWKTVFGLLGVASSVWMATLFNPYGMDLHLWLLNALEVPRPEIEDWEATPLLSASPEVIGFWVVITSMLFVVSNTSLKDWAKWIVLALVIWQSATHIRHLPLLAITWASWFSTDLNTVWESFRDDVRQRLATIKSQSISPNVRWNSKLPTALTSIFLSLWLVAVGCLLWPKIRTLNVPHSRYPVQAFRFLAENRLEGRTVVTFNWAQYAIGFFAHEQLNSTVGIDGRFRTCYPQEVIDVYFDFFFGENYEGKRYRSQNSEPISKDRALTFHDPELFVISRLQQPTLSTMNDHSEDWVRIYQDELAEIWGRRDFLASQYSDVMLASSENANRPETANGVTPWPAFLDNSQNPTEPDSEQTATAILSNDNIRHRAMKSSNEITMSTT</sequence>
<reference evidence="2 3" key="1">
    <citation type="submission" date="2019-02" db="EMBL/GenBank/DDBJ databases">
        <title>Deep-cultivation of Planctomycetes and their phenomic and genomic characterization uncovers novel biology.</title>
        <authorList>
            <person name="Wiegand S."/>
            <person name="Jogler M."/>
            <person name="Boedeker C."/>
            <person name="Pinto D."/>
            <person name="Vollmers J."/>
            <person name="Rivas-Marin E."/>
            <person name="Kohn T."/>
            <person name="Peeters S.H."/>
            <person name="Heuer A."/>
            <person name="Rast P."/>
            <person name="Oberbeckmann S."/>
            <person name="Bunk B."/>
            <person name="Jeske O."/>
            <person name="Meyerdierks A."/>
            <person name="Storesund J.E."/>
            <person name="Kallscheuer N."/>
            <person name="Luecker S."/>
            <person name="Lage O.M."/>
            <person name="Pohl T."/>
            <person name="Merkel B.J."/>
            <person name="Hornburger P."/>
            <person name="Mueller R.-W."/>
            <person name="Bruemmer F."/>
            <person name="Labrenz M."/>
            <person name="Spormann A.M."/>
            <person name="Op Den Camp H."/>
            <person name="Overmann J."/>
            <person name="Amann R."/>
            <person name="Jetten M.S.M."/>
            <person name="Mascher T."/>
            <person name="Medema M.H."/>
            <person name="Devos D.P."/>
            <person name="Kaster A.-K."/>
            <person name="Ovreas L."/>
            <person name="Rohde M."/>
            <person name="Galperin M.Y."/>
            <person name="Jogler C."/>
        </authorList>
    </citation>
    <scope>NUCLEOTIDE SEQUENCE [LARGE SCALE GENOMIC DNA]</scope>
    <source>
        <strain evidence="2 3">KOR42</strain>
    </source>
</reference>
<dbReference type="AlphaFoldDB" id="A0A5C5VYP8"/>